<evidence type="ECO:0000259" key="1">
    <source>
        <dbReference type="Pfam" id="PF01965"/>
    </source>
</evidence>
<keyword evidence="3" id="KW-1185">Reference proteome</keyword>
<dbReference type="SUPFAM" id="SSF52317">
    <property type="entry name" value="Class I glutamine amidotransferase-like"/>
    <property type="match status" value="1"/>
</dbReference>
<dbReference type="InterPro" id="IPR002818">
    <property type="entry name" value="DJ-1/PfpI"/>
</dbReference>
<dbReference type="InterPro" id="IPR052158">
    <property type="entry name" value="INH-QAR"/>
</dbReference>
<dbReference type="GO" id="GO:0016829">
    <property type="term" value="F:lyase activity"/>
    <property type="evidence" value="ECO:0007669"/>
    <property type="project" value="UniProtKB-KW"/>
</dbReference>
<keyword evidence="2" id="KW-0456">Lyase</keyword>
<evidence type="ECO:0000313" key="2">
    <source>
        <dbReference type="EMBL" id="MFC3894822.1"/>
    </source>
</evidence>
<dbReference type="EMBL" id="JBHRZI010000021">
    <property type="protein sequence ID" value="MFC3894822.1"/>
    <property type="molecule type" value="Genomic_DNA"/>
</dbReference>
<feature type="domain" description="DJ-1/PfpI" evidence="1">
    <location>
        <begin position="3"/>
        <end position="161"/>
    </location>
</feature>
<dbReference type="EC" id="4.2.1.-" evidence="2"/>
<evidence type="ECO:0000313" key="3">
    <source>
        <dbReference type="Proteomes" id="UP001595690"/>
    </source>
</evidence>
<gene>
    <name evidence="2" type="ORF">ACFOWZ_25360</name>
</gene>
<comment type="caution">
    <text evidence="2">The sequence shown here is derived from an EMBL/GenBank/DDBJ whole genome shotgun (WGS) entry which is preliminary data.</text>
</comment>
<protein>
    <submittedName>
        <fullName evidence="2">DJ-1/PfpI family protein</fullName>
        <ecNumber evidence="2">4.2.1.-</ecNumber>
    </submittedName>
</protein>
<proteinExistence type="predicted"/>
<dbReference type="Proteomes" id="UP001595690">
    <property type="component" value="Unassembled WGS sequence"/>
</dbReference>
<dbReference type="CDD" id="cd03139">
    <property type="entry name" value="GATase1_PfpI_2"/>
    <property type="match status" value="1"/>
</dbReference>
<dbReference type="PANTHER" id="PTHR43130:SF2">
    <property type="entry name" value="DJ-1_PFPI DOMAIN-CONTAINING PROTEIN"/>
    <property type="match status" value="1"/>
</dbReference>
<organism evidence="2 3">
    <name type="scientific">Lentzea rhizosphaerae</name>
    <dbReference type="NCBI Taxonomy" id="2041025"/>
    <lineage>
        <taxon>Bacteria</taxon>
        <taxon>Bacillati</taxon>
        <taxon>Actinomycetota</taxon>
        <taxon>Actinomycetes</taxon>
        <taxon>Pseudonocardiales</taxon>
        <taxon>Pseudonocardiaceae</taxon>
        <taxon>Lentzea</taxon>
    </lineage>
</organism>
<dbReference type="RefSeq" id="WP_382376374.1">
    <property type="nucleotide sequence ID" value="NZ_JBHRZI010000021.1"/>
</dbReference>
<name>A0ABV8BYN0_9PSEU</name>
<dbReference type="Pfam" id="PF01965">
    <property type="entry name" value="DJ-1_PfpI"/>
    <property type="match status" value="1"/>
</dbReference>
<sequence>MEATFVLYPNMTALDFVGPYEVIGSVPVVSTRFVAATLDPVKSDNGLSVVPTDTFASLKSTDIVVVPGSSHWRELLRDSGGVVEWLREVHPTTKWTTSVCTGSTLLAEAGLVSKATTHWAAREDLSVRGVEVSDDRVVFDGKVVSGAGVSAGIDMALRLVEAEFGEMVAQAVQAGIEYDPQPPRAYDSIPPEVIDGLKAAFESRQVRPD</sequence>
<dbReference type="PANTHER" id="PTHR43130">
    <property type="entry name" value="ARAC-FAMILY TRANSCRIPTIONAL REGULATOR"/>
    <property type="match status" value="1"/>
</dbReference>
<accession>A0ABV8BYN0</accession>
<dbReference type="InterPro" id="IPR029062">
    <property type="entry name" value="Class_I_gatase-like"/>
</dbReference>
<reference evidence="3" key="1">
    <citation type="journal article" date="2019" name="Int. J. Syst. Evol. Microbiol.">
        <title>The Global Catalogue of Microorganisms (GCM) 10K type strain sequencing project: providing services to taxonomists for standard genome sequencing and annotation.</title>
        <authorList>
            <consortium name="The Broad Institute Genomics Platform"/>
            <consortium name="The Broad Institute Genome Sequencing Center for Infectious Disease"/>
            <person name="Wu L."/>
            <person name="Ma J."/>
        </authorList>
    </citation>
    <scope>NUCLEOTIDE SEQUENCE [LARGE SCALE GENOMIC DNA]</scope>
    <source>
        <strain evidence="3">CGMCC 4.7405</strain>
    </source>
</reference>
<dbReference type="Gene3D" id="3.40.50.880">
    <property type="match status" value="1"/>
</dbReference>